<name>A0A7Z7AZY9_9EURY</name>
<proteinExistence type="predicted"/>
<accession>A0A7Z7AZY9</accession>
<sequence length="168" mass="19965">METCMICGELQDFKHFDGYNICTTCADIMEDVMGEYFLRTIWKREPKAHAAYLNYLNSTTKYISDYKKLVKKSDQHTKDVSARVHDALENGDEQPSKKRYFEHMQRVLDWLEATPHFYHYYFKDYYVCPECGASIFEKYARRDVGDWMVISCSECDTVIKKYFSLKSI</sequence>
<evidence type="ECO:0000313" key="1">
    <source>
        <dbReference type="EMBL" id="SDF86947.1"/>
    </source>
</evidence>
<dbReference type="Proteomes" id="UP000199259">
    <property type="component" value="Unassembled WGS sequence"/>
</dbReference>
<comment type="caution">
    <text evidence="1">The sequence shown here is derived from an EMBL/GenBank/DDBJ whole genome shotgun (WGS) entry which is preliminary data.</text>
</comment>
<gene>
    <name evidence="1" type="ORF">SAMN04488589_1592</name>
</gene>
<keyword evidence="2" id="KW-1185">Reference proteome</keyword>
<dbReference type="RefSeq" id="WP_091709926.1">
    <property type="nucleotide sequence ID" value="NZ_FNCA01000004.1"/>
</dbReference>
<reference evidence="1 2" key="1">
    <citation type="submission" date="2016-10" db="EMBL/GenBank/DDBJ databases">
        <authorList>
            <person name="Varghese N."/>
            <person name="Submissions S."/>
        </authorList>
    </citation>
    <scope>NUCLEOTIDE SEQUENCE [LARGE SCALE GENOMIC DNA]</scope>
    <source>
        <strain evidence="1 2">PL 12/M</strain>
    </source>
</reference>
<organism evidence="1 2">
    <name type="scientific">Methanolobus vulcani</name>
    <dbReference type="NCBI Taxonomy" id="38026"/>
    <lineage>
        <taxon>Archaea</taxon>
        <taxon>Methanobacteriati</taxon>
        <taxon>Methanobacteriota</taxon>
        <taxon>Stenosarchaea group</taxon>
        <taxon>Methanomicrobia</taxon>
        <taxon>Methanosarcinales</taxon>
        <taxon>Methanosarcinaceae</taxon>
        <taxon>Methanolobus</taxon>
    </lineage>
</organism>
<dbReference type="EMBL" id="FNCA01000004">
    <property type="protein sequence ID" value="SDF86947.1"/>
    <property type="molecule type" value="Genomic_DNA"/>
</dbReference>
<evidence type="ECO:0000313" key="2">
    <source>
        <dbReference type="Proteomes" id="UP000199259"/>
    </source>
</evidence>
<dbReference type="AlphaFoldDB" id="A0A7Z7AZY9"/>
<protein>
    <submittedName>
        <fullName evidence="1">Uncharacterized protein</fullName>
    </submittedName>
</protein>
<dbReference type="OrthoDB" id="144961at2157"/>